<keyword evidence="2" id="KW-1185">Reference proteome</keyword>
<dbReference type="Gene3D" id="1.10.340.70">
    <property type="match status" value="1"/>
</dbReference>
<accession>A0AAD3XH74</accession>
<dbReference type="Proteomes" id="UP001279734">
    <property type="component" value="Unassembled WGS sequence"/>
</dbReference>
<reference evidence="1" key="1">
    <citation type="submission" date="2023-05" db="EMBL/GenBank/DDBJ databases">
        <title>Nepenthes gracilis genome sequencing.</title>
        <authorList>
            <person name="Fukushima K."/>
        </authorList>
    </citation>
    <scope>NUCLEOTIDE SEQUENCE</scope>
    <source>
        <strain evidence="1">SING2019-196</strain>
    </source>
</reference>
<name>A0AAD3XH74_NEPGR</name>
<sequence length="130" mass="15014">MREIFDKPNIEDPEPKVMQVSSANNWMTPYLGYLSNGTLPEDINEAKRVKKMAGWYTIMDGQLYRRGFSAPYLRCLTPDEADYALEEVHLGICGSHIGGKNLAFKLMRQGYYWPTTKYVAMDFIRKCENC</sequence>
<evidence type="ECO:0000313" key="2">
    <source>
        <dbReference type="Proteomes" id="UP001279734"/>
    </source>
</evidence>
<dbReference type="AlphaFoldDB" id="A0AAD3XH74"/>
<comment type="caution">
    <text evidence="1">The sequence shown here is derived from an EMBL/GenBank/DDBJ whole genome shotgun (WGS) entry which is preliminary data.</text>
</comment>
<evidence type="ECO:0008006" key="3">
    <source>
        <dbReference type="Google" id="ProtNLM"/>
    </source>
</evidence>
<dbReference type="EMBL" id="BSYO01000005">
    <property type="protein sequence ID" value="GMH04408.1"/>
    <property type="molecule type" value="Genomic_DNA"/>
</dbReference>
<organism evidence="1 2">
    <name type="scientific">Nepenthes gracilis</name>
    <name type="common">Slender pitcher plant</name>
    <dbReference type="NCBI Taxonomy" id="150966"/>
    <lineage>
        <taxon>Eukaryota</taxon>
        <taxon>Viridiplantae</taxon>
        <taxon>Streptophyta</taxon>
        <taxon>Embryophyta</taxon>
        <taxon>Tracheophyta</taxon>
        <taxon>Spermatophyta</taxon>
        <taxon>Magnoliopsida</taxon>
        <taxon>eudicotyledons</taxon>
        <taxon>Gunneridae</taxon>
        <taxon>Pentapetalae</taxon>
        <taxon>Caryophyllales</taxon>
        <taxon>Nepenthaceae</taxon>
        <taxon>Nepenthes</taxon>
    </lineage>
</organism>
<evidence type="ECO:0000313" key="1">
    <source>
        <dbReference type="EMBL" id="GMH04408.1"/>
    </source>
</evidence>
<gene>
    <name evidence="1" type="ORF">Nepgr_006247</name>
</gene>
<protein>
    <recommendedName>
        <fullName evidence="3">Integrase zinc-binding domain-containing protein</fullName>
    </recommendedName>
</protein>
<dbReference type="PANTHER" id="PTHR48475">
    <property type="entry name" value="RIBONUCLEASE H"/>
    <property type="match status" value="1"/>
</dbReference>
<proteinExistence type="predicted"/>
<dbReference type="PANTHER" id="PTHR48475:SF2">
    <property type="entry name" value="RIBONUCLEASE H"/>
    <property type="match status" value="1"/>
</dbReference>